<feature type="region of interest" description="Disordered" evidence="1">
    <location>
        <begin position="157"/>
        <end position="179"/>
    </location>
</feature>
<name>A0A388LTJ6_CHABU</name>
<organism evidence="2 3">
    <name type="scientific">Chara braunii</name>
    <name type="common">Braun's stonewort</name>
    <dbReference type="NCBI Taxonomy" id="69332"/>
    <lineage>
        <taxon>Eukaryota</taxon>
        <taxon>Viridiplantae</taxon>
        <taxon>Streptophyta</taxon>
        <taxon>Charophyceae</taxon>
        <taxon>Charales</taxon>
        <taxon>Characeae</taxon>
        <taxon>Chara</taxon>
    </lineage>
</organism>
<dbReference type="Gramene" id="GBG85658">
    <property type="protein sequence ID" value="GBG85658"/>
    <property type="gene ID" value="CBR_g40389"/>
</dbReference>
<evidence type="ECO:0000313" key="3">
    <source>
        <dbReference type="Proteomes" id="UP000265515"/>
    </source>
</evidence>
<proteinExistence type="predicted"/>
<dbReference type="AlphaFoldDB" id="A0A388LTJ6"/>
<sequence>MLSRVTPTKTPAVRVDYKELKQLHQMEVDKLKELRLLELNGRRKAEQELELAKRKILQMEADKVGHTPRSNLRERLDEVVIGSGKGKKKRTAQTPVRLNDRETFIRETRKALPQTKDNLMAICTEEGIKYVNIRQSIDEIVAKRVLQAFPPATMDSIDVSDDLVGDGSSKEVGGDSAAS</sequence>
<evidence type="ECO:0000256" key="1">
    <source>
        <dbReference type="SAM" id="MobiDB-lite"/>
    </source>
</evidence>
<dbReference type="Proteomes" id="UP000265515">
    <property type="component" value="Unassembled WGS sequence"/>
</dbReference>
<reference evidence="2 3" key="1">
    <citation type="journal article" date="2018" name="Cell">
        <title>The Chara Genome: Secondary Complexity and Implications for Plant Terrestrialization.</title>
        <authorList>
            <person name="Nishiyama T."/>
            <person name="Sakayama H."/>
            <person name="Vries J.D."/>
            <person name="Buschmann H."/>
            <person name="Saint-Marcoux D."/>
            <person name="Ullrich K.K."/>
            <person name="Haas F.B."/>
            <person name="Vanderstraeten L."/>
            <person name="Becker D."/>
            <person name="Lang D."/>
            <person name="Vosolsobe S."/>
            <person name="Rombauts S."/>
            <person name="Wilhelmsson P.K.I."/>
            <person name="Janitza P."/>
            <person name="Kern R."/>
            <person name="Heyl A."/>
            <person name="Rumpler F."/>
            <person name="Villalobos L.I.A.C."/>
            <person name="Clay J.M."/>
            <person name="Skokan R."/>
            <person name="Toyoda A."/>
            <person name="Suzuki Y."/>
            <person name="Kagoshima H."/>
            <person name="Schijlen E."/>
            <person name="Tajeshwar N."/>
            <person name="Catarino B."/>
            <person name="Hetherington A.J."/>
            <person name="Saltykova A."/>
            <person name="Bonnot C."/>
            <person name="Breuninger H."/>
            <person name="Symeonidi A."/>
            <person name="Radhakrishnan G.V."/>
            <person name="Van Nieuwerburgh F."/>
            <person name="Deforce D."/>
            <person name="Chang C."/>
            <person name="Karol K.G."/>
            <person name="Hedrich R."/>
            <person name="Ulvskov P."/>
            <person name="Glockner G."/>
            <person name="Delwiche C.F."/>
            <person name="Petrasek J."/>
            <person name="Van de Peer Y."/>
            <person name="Friml J."/>
            <person name="Beilby M."/>
            <person name="Dolan L."/>
            <person name="Kohara Y."/>
            <person name="Sugano S."/>
            <person name="Fujiyama A."/>
            <person name="Delaux P.-M."/>
            <person name="Quint M."/>
            <person name="TheiBen G."/>
            <person name="Hagemann M."/>
            <person name="Harholt J."/>
            <person name="Dunand C."/>
            <person name="Zachgo S."/>
            <person name="Langdale J."/>
            <person name="Maumus F."/>
            <person name="Straeten D.V.D."/>
            <person name="Gould S.B."/>
            <person name="Rensing S.A."/>
        </authorList>
    </citation>
    <scope>NUCLEOTIDE SEQUENCE [LARGE SCALE GENOMIC DNA]</scope>
    <source>
        <strain evidence="2 3">S276</strain>
    </source>
</reference>
<protein>
    <submittedName>
        <fullName evidence="2">Uncharacterized protein</fullName>
    </submittedName>
</protein>
<evidence type="ECO:0000313" key="2">
    <source>
        <dbReference type="EMBL" id="GBG85658.1"/>
    </source>
</evidence>
<accession>A0A388LTJ6</accession>
<comment type="caution">
    <text evidence="2">The sequence shown here is derived from an EMBL/GenBank/DDBJ whole genome shotgun (WGS) entry which is preliminary data.</text>
</comment>
<dbReference type="EMBL" id="BFEA01000528">
    <property type="protein sequence ID" value="GBG85658.1"/>
    <property type="molecule type" value="Genomic_DNA"/>
</dbReference>
<keyword evidence="3" id="KW-1185">Reference proteome</keyword>
<gene>
    <name evidence="2" type="ORF">CBR_g40389</name>
</gene>